<keyword evidence="4" id="KW-0949">S-adenosyl-L-methionine</keyword>
<feature type="region of interest" description="Disordered" evidence="8">
    <location>
        <begin position="94"/>
        <end position="128"/>
    </location>
</feature>
<evidence type="ECO:0000313" key="10">
    <source>
        <dbReference type="EMBL" id="KAF5737100.1"/>
    </source>
</evidence>
<evidence type="ECO:0000259" key="9">
    <source>
        <dbReference type="PROSITE" id="PS51680"/>
    </source>
</evidence>
<evidence type="ECO:0000256" key="7">
    <source>
        <dbReference type="ARBA" id="ARBA00023242"/>
    </source>
</evidence>
<dbReference type="PANTHER" id="PTHR23068">
    <property type="entry name" value="DNA CYTOSINE-5- -METHYLTRANSFERASE 3-RELATED"/>
    <property type="match status" value="1"/>
</dbReference>
<evidence type="ECO:0000313" key="11">
    <source>
        <dbReference type="Proteomes" id="UP000593562"/>
    </source>
</evidence>
<keyword evidence="7" id="KW-0539">Nucleus</keyword>
<gene>
    <name evidence="10" type="ORF">HS088_TW14G01257</name>
</gene>
<evidence type="ECO:0000256" key="2">
    <source>
        <dbReference type="ARBA" id="ARBA00022603"/>
    </source>
</evidence>
<dbReference type="GO" id="GO:0005634">
    <property type="term" value="C:nucleus"/>
    <property type="evidence" value="ECO:0007669"/>
    <property type="project" value="UniProtKB-SubCell"/>
</dbReference>
<evidence type="ECO:0000256" key="6">
    <source>
        <dbReference type="ARBA" id="ARBA00023125"/>
    </source>
</evidence>
<dbReference type="GO" id="GO:0032259">
    <property type="term" value="P:methylation"/>
    <property type="evidence" value="ECO:0007669"/>
    <property type="project" value="UniProtKB-KW"/>
</dbReference>
<feature type="compositionally biased region" description="Low complexity" evidence="8">
    <location>
        <begin position="94"/>
        <end position="107"/>
    </location>
</feature>
<keyword evidence="11" id="KW-1185">Reference proteome</keyword>
<dbReference type="Gene3D" id="3.40.50.150">
    <property type="entry name" value="Vaccinia Virus protein VP39"/>
    <property type="match status" value="1"/>
</dbReference>
<dbReference type="InterPro" id="IPR029063">
    <property type="entry name" value="SAM-dependent_MTases_sf"/>
</dbReference>
<feature type="region of interest" description="Disordered" evidence="8">
    <location>
        <begin position="1"/>
        <end position="52"/>
    </location>
</feature>
<dbReference type="FunCoup" id="A0A7J7CSN5">
    <property type="interactions" value="3139"/>
</dbReference>
<keyword evidence="5" id="KW-0677">Repeat</keyword>
<dbReference type="PROSITE" id="PS51680">
    <property type="entry name" value="SAM_MT_DRM"/>
    <property type="match status" value="1"/>
</dbReference>
<evidence type="ECO:0000256" key="1">
    <source>
        <dbReference type="ARBA" id="ARBA00004123"/>
    </source>
</evidence>
<organism evidence="10 11">
    <name type="scientific">Tripterygium wilfordii</name>
    <name type="common">Thunder God vine</name>
    <dbReference type="NCBI Taxonomy" id="458696"/>
    <lineage>
        <taxon>Eukaryota</taxon>
        <taxon>Viridiplantae</taxon>
        <taxon>Streptophyta</taxon>
        <taxon>Embryophyta</taxon>
        <taxon>Tracheophyta</taxon>
        <taxon>Spermatophyta</taxon>
        <taxon>Magnoliopsida</taxon>
        <taxon>eudicotyledons</taxon>
        <taxon>Gunneridae</taxon>
        <taxon>Pentapetalae</taxon>
        <taxon>rosids</taxon>
        <taxon>fabids</taxon>
        <taxon>Celastrales</taxon>
        <taxon>Celastraceae</taxon>
        <taxon>Tripterygium</taxon>
    </lineage>
</organism>
<evidence type="ECO:0000256" key="8">
    <source>
        <dbReference type="SAM" id="MobiDB-lite"/>
    </source>
</evidence>
<keyword evidence="2 10" id="KW-0489">Methyltransferase</keyword>
<dbReference type="GO" id="GO:0003677">
    <property type="term" value="F:DNA binding"/>
    <property type="evidence" value="ECO:0007669"/>
    <property type="project" value="UniProtKB-KW"/>
</dbReference>
<dbReference type="PANTHER" id="PTHR23068:SF11">
    <property type="entry name" value="INACTIVE DNA (CYTOSINE-5)-METHYLTRANSFERASE DRM3-RELATED"/>
    <property type="match status" value="1"/>
</dbReference>
<name>A0A7J7CSN5_TRIWF</name>
<dbReference type="InParanoid" id="A0A7J7CSN5"/>
<sequence length="730" mass="81808">MGEDTKNSNGEGSSARGDSKALVPKAENLDLEMPSETTHSRPHGDSVPSLPEKSIRDAFIGMGFSPSLVDQTMKEIGDENADLLLDTLMASSGLQSSSSESSDSLDSLFDDEDSSGPPQFSSGVLRKEEPDVVSVNDYKRESLLSMNFSVNEVNFAMDKHGQDASISDLVDFITANQIAVKQERETDDMPPHVAVNNEDCNDESLFGTMEKTLRLLEMGFSENEVSLAIERLGSEATIQQLAGSICGDPIGGHNLGKAKLSSMVSSSSHSQFAKNHASFGMRDEAGRRRTTYDPFKIKTENISLDTVSNSTTIISSETYKGKRPKEECRDDFPATVYQFRHKSHFEENEGGKRPKQEYGNDSGYYVEPTWLEEKVDPTITRFGTPNVFKSKPCRSLDHVVANPPYFFYGDIVNVSDNVWTKVSKFLYAIEPEFVNAQFFSAVCREEGYIHNLPTENRLHILPKPPMTIQEAMPHTKKWWPSWDVRKHVSCINSEMNGIPQLCDRLGKILSNSQGMPSPEQLRDILRHCQKSNLVWIGPYKLGPLDPEHLERILGYPANHTQSPESSLTERLESLRYCFQTDTLGYHLSVLKSMFPEGLTILSLFSGIGGAEVSLYRLGIHLKGVVSVETSEAKRRVLRRWWHSSGQTGQLEQIEEIQKLTASKIETLFEKFGGFDFIICQNPCTLSAKSSKVEPRAGNMPGYDSSIFYETLFFEFVRVLQRVRGMMGRRR</sequence>
<dbReference type="SUPFAM" id="SSF53335">
    <property type="entry name" value="S-adenosyl-L-methionine-dependent methyltransferases"/>
    <property type="match status" value="2"/>
</dbReference>
<dbReference type="AlphaFoldDB" id="A0A7J7CSN5"/>
<proteinExistence type="predicted"/>
<dbReference type="InterPro" id="IPR030380">
    <property type="entry name" value="SAM_MeTfrase_DRM"/>
</dbReference>
<accession>A0A7J7CSN5</accession>
<evidence type="ECO:0000256" key="4">
    <source>
        <dbReference type="ARBA" id="ARBA00022691"/>
    </source>
</evidence>
<comment type="subcellular location">
    <subcellularLocation>
        <location evidence="1">Nucleus</location>
    </subcellularLocation>
</comment>
<dbReference type="EMBL" id="JAAARO010000014">
    <property type="protein sequence ID" value="KAF5737100.1"/>
    <property type="molecule type" value="Genomic_DNA"/>
</dbReference>
<reference evidence="10 11" key="1">
    <citation type="journal article" date="2020" name="Nat. Commun.">
        <title>Genome of Tripterygium wilfordii and identification of cytochrome P450 involved in triptolide biosynthesis.</title>
        <authorList>
            <person name="Tu L."/>
            <person name="Su P."/>
            <person name="Zhang Z."/>
            <person name="Gao L."/>
            <person name="Wang J."/>
            <person name="Hu T."/>
            <person name="Zhou J."/>
            <person name="Zhang Y."/>
            <person name="Zhao Y."/>
            <person name="Liu Y."/>
            <person name="Song Y."/>
            <person name="Tong Y."/>
            <person name="Lu Y."/>
            <person name="Yang J."/>
            <person name="Xu C."/>
            <person name="Jia M."/>
            <person name="Peters R.J."/>
            <person name="Huang L."/>
            <person name="Gao W."/>
        </authorList>
    </citation>
    <scope>NUCLEOTIDE SEQUENCE [LARGE SCALE GENOMIC DNA]</scope>
    <source>
        <strain evidence="11">cv. XIE 37</strain>
        <tissue evidence="10">Leaf</tissue>
    </source>
</reference>
<evidence type="ECO:0000256" key="3">
    <source>
        <dbReference type="ARBA" id="ARBA00022679"/>
    </source>
</evidence>
<dbReference type="Proteomes" id="UP000593562">
    <property type="component" value="Unassembled WGS sequence"/>
</dbReference>
<feature type="domain" description="SAM-dependent MTase DRM-type" evidence="9">
    <location>
        <begin position="392"/>
        <end position="729"/>
    </location>
</feature>
<dbReference type="InterPro" id="IPR050390">
    <property type="entry name" value="C5-Methyltransferase"/>
</dbReference>
<keyword evidence="3 10" id="KW-0808">Transferase</keyword>
<keyword evidence="6" id="KW-0238">DNA-binding</keyword>
<evidence type="ECO:0000256" key="5">
    <source>
        <dbReference type="ARBA" id="ARBA00022737"/>
    </source>
</evidence>
<protein>
    <submittedName>
        <fullName evidence="10">DNA (Cytosine-5)-methyltransferase DRM2 isoform X1</fullName>
    </submittedName>
</protein>
<comment type="caution">
    <text evidence="10">The sequence shown here is derived from an EMBL/GenBank/DDBJ whole genome shotgun (WGS) entry which is preliminary data.</text>
</comment>
<dbReference type="GO" id="GO:0008168">
    <property type="term" value="F:methyltransferase activity"/>
    <property type="evidence" value="ECO:0007669"/>
    <property type="project" value="UniProtKB-KW"/>
</dbReference>